<evidence type="ECO:0000256" key="2">
    <source>
        <dbReference type="SAM" id="MobiDB-lite"/>
    </source>
</evidence>
<evidence type="ECO:0000259" key="3">
    <source>
        <dbReference type="Pfam" id="PF17781"/>
    </source>
</evidence>
<accession>A0A2J7ZPR4</accession>
<dbReference type="GO" id="GO:0008540">
    <property type="term" value="C:proteasome regulatory particle, base subcomplex"/>
    <property type="evidence" value="ECO:0007669"/>
    <property type="project" value="TreeGrafter"/>
</dbReference>
<keyword evidence="5" id="KW-1185">Reference proteome</keyword>
<dbReference type="Gene3D" id="1.25.10.10">
    <property type="entry name" value="Leucine-rich Repeat Variant"/>
    <property type="match status" value="1"/>
</dbReference>
<dbReference type="EMBL" id="PGGS01000689">
    <property type="protein sequence ID" value="PNH02258.1"/>
    <property type="molecule type" value="Genomic_DNA"/>
</dbReference>
<evidence type="ECO:0000256" key="1">
    <source>
        <dbReference type="ARBA" id="ARBA00022737"/>
    </source>
</evidence>
<dbReference type="PANTHER" id="PTHR10943:SF1">
    <property type="entry name" value="26S PROTEASOME NON-ATPASE REGULATORY SUBUNIT 2"/>
    <property type="match status" value="1"/>
</dbReference>
<dbReference type="GO" id="GO:0034515">
    <property type="term" value="C:proteasome storage granule"/>
    <property type="evidence" value="ECO:0007669"/>
    <property type="project" value="TreeGrafter"/>
</dbReference>
<keyword evidence="4" id="KW-0647">Proteasome</keyword>
<dbReference type="GO" id="GO:0005634">
    <property type="term" value="C:nucleus"/>
    <property type="evidence" value="ECO:0007669"/>
    <property type="project" value="TreeGrafter"/>
</dbReference>
<dbReference type="OrthoDB" id="10252509at2759"/>
<keyword evidence="1" id="KW-0677">Repeat</keyword>
<dbReference type="PANTHER" id="PTHR10943">
    <property type="entry name" value="26S PROTEASOME NON-ATPASE REGULATORY SUBUNIT"/>
    <property type="match status" value="1"/>
</dbReference>
<dbReference type="Pfam" id="PF17781">
    <property type="entry name" value="RPN1_RPN2_N"/>
    <property type="match status" value="1"/>
</dbReference>
<feature type="domain" description="RPN1 N-terminal" evidence="3">
    <location>
        <begin position="47"/>
        <end position="215"/>
    </location>
</feature>
<dbReference type="GO" id="GO:0043161">
    <property type="term" value="P:proteasome-mediated ubiquitin-dependent protein catabolic process"/>
    <property type="evidence" value="ECO:0007669"/>
    <property type="project" value="TreeGrafter"/>
</dbReference>
<name>A0A2J7ZPR4_9CHLO</name>
<sequence length="302" mass="32816">MVATDDKKPAPDANPKDKDAKKDAKGKDVKEVKEELSEEDLALKTNLELMVERLGDAEPGVVKLAIDSMISEIRSATASMTSVPKPLKFLRPHYDALKATLVTMSAAGAGQAENCHKLADVISVLATTKELEREVLKYRLLGTPTDLGIWGHEYIRHLSGEIAEEYRVRREADAAAPVEDLMTLVKQIVPYHMTHNAEPEAVDLLLEVASFAALALGLVFNSSAREDVVMSILQALMTRSDVELSTPYAKLMCLALGLLFLGKQELAEATVESPPLLSPLARLLLWVTSEAGPGPGRPMRGP</sequence>
<dbReference type="InterPro" id="IPR040892">
    <property type="entry name" value="RPN1_N"/>
</dbReference>
<reference evidence="4 5" key="1">
    <citation type="journal article" date="2017" name="Mol. Biol. Evol.">
        <title>The 4-celled Tetrabaena socialis nuclear genome reveals the essential components for genetic control of cell number at the origin of multicellularity in the volvocine lineage.</title>
        <authorList>
            <person name="Featherston J."/>
            <person name="Arakaki Y."/>
            <person name="Hanschen E.R."/>
            <person name="Ferris P.J."/>
            <person name="Michod R.E."/>
            <person name="Olson B.J.S.C."/>
            <person name="Nozaki H."/>
            <person name="Durand P.M."/>
        </authorList>
    </citation>
    <scope>NUCLEOTIDE SEQUENCE [LARGE SCALE GENOMIC DNA]</scope>
    <source>
        <strain evidence="4 5">NIES-571</strain>
    </source>
</reference>
<evidence type="ECO:0000313" key="4">
    <source>
        <dbReference type="EMBL" id="PNH02258.1"/>
    </source>
</evidence>
<organism evidence="4 5">
    <name type="scientific">Tetrabaena socialis</name>
    <dbReference type="NCBI Taxonomy" id="47790"/>
    <lineage>
        <taxon>Eukaryota</taxon>
        <taxon>Viridiplantae</taxon>
        <taxon>Chlorophyta</taxon>
        <taxon>core chlorophytes</taxon>
        <taxon>Chlorophyceae</taxon>
        <taxon>CS clade</taxon>
        <taxon>Chlamydomonadales</taxon>
        <taxon>Tetrabaenaceae</taxon>
        <taxon>Tetrabaena</taxon>
    </lineage>
</organism>
<gene>
    <name evidence="4" type="ORF">TSOC_011781</name>
</gene>
<evidence type="ECO:0000313" key="5">
    <source>
        <dbReference type="Proteomes" id="UP000236333"/>
    </source>
</evidence>
<dbReference type="AlphaFoldDB" id="A0A2J7ZPR4"/>
<dbReference type="InterPro" id="IPR011989">
    <property type="entry name" value="ARM-like"/>
</dbReference>
<dbReference type="Proteomes" id="UP000236333">
    <property type="component" value="Unassembled WGS sequence"/>
</dbReference>
<comment type="caution">
    <text evidence="4">The sequence shown here is derived from an EMBL/GenBank/DDBJ whole genome shotgun (WGS) entry which is preliminary data.</text>
</comment>
<feature type="region of interest" description="Disordered" evidence="2">
    <location>
        <begin position="1"/>
        <end position="35"/>
    </location>
</feature>
<proteinExistence type="predicted"/>
<protein>
    <submittedName>
        <fullName evidence="4">26S proteasome non-ATPase regulatory subunit 2 1B</fullName>
    </submittedName>
</protein>